<dbReference type="AlphaFoldDB" id="B7N014"/>
<feature type="domain" description="Large polyvalent protein associated" evidence="1">
    <location>
        <begin position="23"/>
        <end position="76"/>
    </location>
</feature>
<organism evidence="2 3">
    <name type="scientific">Escherichia coli O81 (strain ED1a)</name>
    <dbReference type="NCBI Taxonomy" id="585397"/>
    <lineage>
        <taxon>Bacteria</taxon>
        <taxon>Pseudomonadati</taxon>
        <taxon>Pseudomonadota</taxon>
        <taxon>Gammaproteobacteria</taxon>
        <taxon>Enterobacterales</taxon>
        <taxon>Enterobacteriaceae</taxon>
        <taxon>Escherichia</taxon>
    </lineage>
</organism>
<accession>B7N014</accession>
<dbReference type="EMBL" id="CU928162">
    <property type="protein sequence ID" value="CAR09682.2"/>
    <property type="molecule type" value="Genomic_DNA"/>
</dbReference>
<dbReference type="InterPro" id="IPR041311">
    <property type="entry name" value="LPD29"/>
</dbReference>
<evidence type="ECO:0000259" key="1">
    <source>
        <dbReference type="Pfam" id="PF18847"/>
    </source>
</evidence>
<gene>
    <name evidence="2" type="ordered locus">ECED1_3530</name>
</gene>
<dbReference type="Pfam" id="PF18847">
    <property type="entry name" value="LPD29"/>
    <property type="match status" value="1"/>
</dbReference>
<proteinExistence type="predicted"/>
<protein>
    <recommendedName>
        <fullName evidence="1">Large polyvalent protein associated domain-containing protein</fullName>
    </recommendedName>
</protein>
<dbReference type="HOGENOM" id="CLU_1793533_0_0_6"/>
<dbReference type="Proteomes" id="UP000000748">
    <property type="component" value="Chromosome"/>
</dbReference>
<evidence type="ECO:0000313" key="2">
    <source>
        <dbReference type="EMBL" id="CAR09682.2"/>
    </source>
</evidence>
<sequence>MIFIQRSRMMNVKSVTEVDDAVVARVSDVLEFAFPGQKFNVLKVCDSGVYNMINVSWLDGPTEAEVRFITRAFEGKNGLRFVHESRKFSNEFVQECIDRLRKKYGQSNVPPDVRVARYWKNDLWKIKTDRFPGNIDVAINEMGAETSKYRKVV</sequence>
<evidence type="ECO:0000313" key="3">
    <source>
        <dbReference type="Proteomes" id="UP000000748"/>
    </source>
</evidence>
<dbReference type="KEGG" id="ecq:ECED1_3530"/>
<name>B7N014_ECO81</name>
<reference evidence="3" key="1">
    <citation type="journal article" date="2009" name="PLoS Genet.">
        <title>Organised genome dynamics in the Escherichia coli species results in highly diverse adaptive paths.</title>
        <authorList>
            <person name="Touchon M."/>
            <person name="Hoede C."/>
            <person name="Tenaillon O."/>
            <person name="Barbe V."/>
            <person name="Baeriswyl S."/>
            <person name="Bidet P."/>
            <person name="Bingen E."/>
            <person name="Bonacorsi S."/>
            <person name="Bouchier C."/>
            <person name="Bouvet O."/>
            <person name="Calteau A."/>
            <person name="Chiapello H."/>
            <person name="Clermont O."/>
            <person name="Cruveiller S."/>
            <person name="Danchin A."/>
            <person name="Diard M."/>
            <person name="Dossat C."/>
            <person name="Karoui M.E."/>
            <person name="Frapy E."/>
            <person name="Garry L."/>
            <person name="Ghigo J.M."/>
            <person name="Gilles A.M."/>
            <person name="Johnson J."/>
            <person name="Le Bouguenec C."/>
            <person name="Lescat M."/>
            <person name="Mangenot S."/>
            <person name="Martinez-Jehanne V."/>
            <person name="Matic I."/>
            <person name="Nassif X."/>
            <person name="Oztas S."/>
            <person name="Petit M.A."/>
            <person name="Pichon C."/>
            <person name="Rouy Z."/>
            <person name="Ruf C.S."/>
            <person name="Schneider D."/>
            <person name="Tourret J."/>
            <person name="Vacherie B."/>
            <person name="Vallenet D."/>
            <person name="Medigue C."/>
            <person name="Rocha E.P.C."/>
            <person name="Denamur E."/>
        </authorList>
    </citation>
    <scope>NUCLEOTIDE SEQUENCE [LARGE SCALE GENOMIC DNA]</scope>
    <source>
        <strain evidence="3">ED1a</strain>
    </source>
</reference>